<feature type="transmembrane region" description="Helical" evidence="1">
    <location>
        <begin position="528"/>
        <end position="549"/>
    </location>
</feature>
<sequence>MFQYSGIELNNLGNFKDCNKLDYARYVVIVLAQIVVQVYCGPKVCTASDYQSLMAIEPQMQLRSSFDTTKKLTELNLQSENLDLESSGPLVLFPKEYQDDHYKDYDDSAKVMIAFMSIISFLVVVASIAEFFLPKRLKDIVIMKALLCFSLPSNLKKLLTTRSQERLGQKDTLEILNAVRVLSIAWVIFGHVCIFAFEIPIIINIGSAFASIKEPEYILAYGGYYAVDTFFWLSGLLMAYLFIIEIEKKPQNYLFTALLAYVHRFLRITPVYMFCLLFFWRMQKYLGNGPAYILIDEHFNADCSDYWYTNLIYLNNFIPDWKSSGCLGVSWYLANDMQFFILSPIVLILYIKVHKLIGWLAVLSACICGIVSGGAMAHHFDLNVSTFAPSNGSNQFNYYYVKPYCRIPPYALGLACGMILYSYRKYQEKGTIYDPIAYFIAKTLKNIFVRCGMFFFGLALINVLIFIQYDTYHHPGDDNSYHHWSKDANYAFYALERFGYGLGISCIFLPLLLGYFKPLADFLSYSAWSFIARLNFVIYLIHLSVMQIIWKSQKTVWVFDMYGNVSQTISFFVFVSICALPIVLAIEMPAANLEKLIFARGTPKKSPLNEDFVINETLMSRINKDLKFRN</sequence>
<feature type="transmembrane region" description="Helical" evidence="1">
    <location>
        <begin position="357"/>
        <end position="377"/>
    </location>
</feature>
<feature type="transmembrane region" description="Helical" evidence="1">
    <location>
        <begin position="447"/>
        <end position="469"/>
    </location>
</feature>
<keyword evidence="1" id="KW-1133">Transmembrane helix</keyword>
<feature type="transmembrane region" description="Helical" evidence="1">
    <location>
        <begin position="569"/>
        <end position="586"/>
    </location>
</feature>
<dbReference type="PANTHER" id="PTHR11161:SF0">
    <property type="entry name" value="O-ACYLTRANSFERASE LIKE PROTEIN"/>
    <property type="match status" value="1"/>
</dbReference>
<keyword evidence="1" id="KW-0812">Transmembrane</keyword>
<evidence type="ECO:0000256" key="1">
    <source>
        <dbReference type="SAM" id="Phobius"/>
    </source>
</evidence>
<dbReference type="EMBL" id="MPUH01002098">
    <property type="protein sequence ID" value="OMJ65503.1"/>
    <property type="molecule type" value="Genomic_DNA"/>
</dbReference>
<feature type="transmembrane region" description="Helical" evidence="1">
    <location>
        <begin position="223"/>
        <end position="243"/>
    </location>
</feature>
<dbReference type="GO" id="GO:0016747">
    <property type="term" value="F:acyltransferase activity, transferring groups other than amino-acyl groups"/>
    <property type="evidence" value="ECO:0007669"/>
    <property type="project" value="InterPro"/>
</dbReference>
<feature type="transmembrane region" description="Helical" evidence="1">
    <location>
        <begin position="111"/>
        <end position="134"/>
    </location>
</feature>
<evidence type="ECO:0000313" key="3">
    <source>
        <dbReference type="EMBL" id="OMJ65503.1"/>
    </source>
</evidence>
<dbReference type="Pfam" id="PF01757">
    <property type="entry name" value="Acyl_transf_3"/>
    <property type="match status" value="1"/>
</dbReference>
<dbReference type="OrthoDB" id="295273at2759"/>
<feature type="transmembrane region" description="Helical" evidence="1">
    <location>
        <begin position="255"/>
        <end position="280"/>
    </location>
</feature>
<reference evidence="3 4" key="1">
    <citation type="submission" date="2016-11" db="EMBL/GenBank/DDBJ databases">
        <title>The macronuclear genome of Stentor coeruleus: a giant cell with tiny introns.</title>
        <authorList>
            <person name="Slabodnick M."/>
            <person name="Ruby J.G."/>
            <person name="Reiff S.B."/>
            <person name="Swart E.C."/>
            <person name="Gosai S."/>
            <person name="Prabakaran S."/>
            <person name="Witkowska E."/>
            <person name="Larue G.E."/>
            <person name="Fisher S."/>
            <person name="Freeman R.M."/>
            <person name="Gunawardena J."/>
            <person name="Chu W."/>
            <person name="Stover N.A."/>
            <person name="Gregory B.D."/>
            <person name="Nowacki M."/>
            <person name="Derisi J."/>
            <person name="Roy S.W."/>
            <person name="Marshall W.F."/>
            <person name="Sood P."/>
        </authorList>
    </citation>
    <scope>NUCLEOTIDE SEQUENCE [LARGE SCALE GENOMIC DNA]</scope>
    <source>
        <strain evidence="3">WM001</strain>
    </source>
</reference>
<dbReference type="InterPro" id="IPR002656">
    <property type="entry name" value="Acyl_transf_3_dom"/>
</dbReference>
<feature type="transmembrane region" description="Helical" evidence="1">
    <location>
        <begin position="329"/>
        <end position="350"/>
    </location>
</feature>
<dbReference type="PANTHER" id="PTHR11161">
    <property type="entry name" value="O-ACYLTRANSFERASE"/>
    <property type="match status" value="1"/>
</dbReference>
<feature type="domain" description="Acyltransferase 3" evidence="2">
    <location>
        <begin position="176"/>
        <end position="586"/>
    </location>
</feature>
<dbReference type="Proteomes" id="UP000187209">
    <property type="component" value="Unassembled WGS sequence"/>
</dbReference>
<evidence type="ECO:0000313" key="4">
    <source>
        <dbReference type="Proteomes" id="UP000187209"/>
    </source>
</evidence>
<organism evidence="3 4">
    <name type="scientific">Stentor coeruleus</name>
    <dbReference type="NCBI Taxonomy" id="5963"/>
    <lineage>
        <taxon>Eukaryota</taxon>
        <taxon>Sar</taxon>
        <taxon>Alveolata</taxon>
        <taxon>Ciliophora</taxon>
        <taxon>Postciliodesmatophora</taxon>
        <taxon>Heterotrichea</taxon>
        <taxon>Heterotrichida</taxon>
        <taxon>Stentoridae</taxon>
        <taxon>Stentor</taxon>
    </lineage>
</organism>
<keyword evidence="1" id="KW-0472">Membrane</keyword>
<keyword evidence="4" id="KW-1185">Reference proteome</keyword>
<feature type="transmembrane region" description="Helical" evidence="1">
    <location>
        <begin position="407"/>
        <end position="426"/>
    </location>
</feature>
<proteinExistence type="predicted"/>
<name>A0A1R2ALU1_9CILI</name>
<protein>
    <recommendedName>
        <fullName evidence="2">Acyltransferase 3 domain-containing protein</fullName>
    </recommendedName>
</protein>
<gene>
    <name evidence="3" type="ORF">SteCoe_38101</name>
</gene>
<dbReference type="InterPro" id="IPR052728">
    <property type="entry name" value="O2_lipid_transport_reg"/>
</dbReference>
<feature type="transmembrane region" description="Helical" evidence="1">
    <location>
        <begin position="179"/>
        <end position="203"/>
    </location>
</feature>
<feature type="transmembrane region" description="Helical" evidence="1">
    <location>
        <begin position="498"/>
        <end position="516"/>
    </location>
</feature>
<accession>A0A1R2ALU1</accession>
<comment type="caution">
    <text evidence="3">The sequence shown here is derived from an EMBL/GenBank/DDBJ whole genome shotgun (WGS) entry which is preliminary data.</text>
</comment>
<evidence type="ECO:0000259" key="2">
    <source>
        <dbReference type="Pfam" id="PF01757"/>
    </source>
</evidence>
<dbReference type="AlphaFoldDB" id="A0A1R2ALU1"/>